<gene>
    <name evidence="2" type="ORF">ERS007720_03438</name>
</gene>
<organism evidence="2 3">
    <name type="scientific">Mycobacterium tuberculosis</name>
    <dbReference type="NCBI Taxonomy" id="1773"/>
    <lineage>
        <taxon>Bacteria</taxon>
        <taxon>Bacillati</taxon>
        <taxon>Actinomycetota</taxon>
        <taxon>Actinomycetes</taxon>
        <taxon>Mycobacteriales</taxon>
        <taxon>Mycobacteriaceae</taxon>
        <taxon>Mycobacterium</taxon>
        <taxon>Mycobacterium tuberculosis complex</taxon>
    </lineage>
</organism>
<feature type="region of interest" description="Disordered" evidence="1">
    <location>
        <begin position="1"/>
        <end position="43"/>
    </location>
</feature>
<feature type="compositionally biased region" description="Basic and acidic residues" evidence="1">
    <location>
        <begin position="33"/>
        <end position="42"/>
    </location>
</feature>
<evidence type="ECO:0000313" key="2">
    <source>
        <dbReference type="EMBL" id="COW86652.1"/>
    </source>
</evidence>
<evidence type="ECO:0000256" key="1">
    <source>
        <dbReference type="SAM" id="MobiDB-lite"/>
    </source>
</evidence>
<evidence type="ECO:0000313" key="3">
    <source>
        <dbReference type="Proteomes" id="UP000044938"/>
    </source>
</evidence>
<reference evidence="2 3" key="1">
    <citation type="submission" date="2015-03" db="EMBL/GenBank/DDBJ databases">
        <authorList>
            <consortium name="Pathogen Informatics"/>
        </authorList>
    </citation>
    <scope>NUCLEOTIDE SEQUENCE [LARGE SCALE GENOMIC DNA]</scope>
    <source>
        <strain evidence="2 3">M09401471</strain>
    </source>
</reference>
<dbReference type="Proteomes" id="UP000044938">
    <property type="component" value="Unassembled WGS sequence"/>
</dbReference>
<accession>A0A655JFX8</accession>
<sequence length="115" mass="12495">MPAGVQEGGFDSPGHLPQQREGGIVTSVQRPRGKADQVGEHQRHLRVCRPAGNGLGQRLPHLQHTQADLARGRIAIPQQPIGSSSRGTWTTLTRGGQRVAEFRIARQQAARPVDE</sequence>
<dbReference type="EMBL" id="CSAJ01000551">
    <property type="protein sequence ID" value="COW86652.1"/>
    <property type="molecule type" value="Genomic_DNA"/>
</dbReference>
<dbReference type="AlphaFoldDB" id="A0A655JFX8"/>
<protein>
    <submittedName>
        <fullName evidence="2">Uncharacterized protein</fullName>
    </submittedName>
</protein>
<proteinExistence type="predicted"/>
<name>A0A655JFX8_MYCTX</name>